<reference evidence="8" key="1">
    <citation type="submission" date="2024-03" db="EMBL/GenBank/DDBJ databases">
        <authorList>
            <consortium name="ELIXIR-Norway"/>
            <consortium name="Elixir Norway"/>
        </authorList>
    </citation>
    <scope>NUCLEOTIDE SEQUENCE</scope>
</reference>
<protein>
    <recommendedName>
        <fullName evidence="7">C3H1-type domain-containing protein</fullName>
    </recommendedName>
</protein>
<feature type="zinc finger region" description="C3H1-type" evidence="5">
    <location>
        <begin position="78"/>
        <end position="106"/>
    </location>
</feature>
<name>A0ABP1AEC0_9BRYO</name>
<keyword evidence="4" id="KW-0238">DNA-binding</keyword>
<feature type="domain" description="C3H1-type" evidence="7">
    <location>
        <begin position="78"/>
        <end position="106"/>
    </location>
</feature>
<evidence type="ECO:0000256" key="4">
    <source>
        <dbReference type="ARBA" id="ARBA00023125"/>
    </source>
</evidence>
<feature type="domain" description="C3H1-type" evidence="7">
    <location>
        <begin position="288"/>
        <end position="316"/>
    </location>
</feature>
<dbReference type="Pfam" id="PF00642">
    <property type="entry name" value="zf-CCCH"/>
    <property type="match status" value="4"/>
</dbReference>
<dbReference type="SUPFAM" id="SSF90229">
    <property type="entry name" value="CCCH zinc finger"/>
    <property type="match status" value="4"/>
</dbReference>
<dbReference type="Gene3D" id="1.25.40.10">
    <property type="entry name" value="Tetratricopeptide repeat domain"/>
    <property type="match status" value="1"/>
</dbReference>
<feature type="domain" description="C3H1-type" evidence="7">
    <location>
        <begin position="334"/>
        <end position="362"/>
    </location>
</feature>
<dbReference type="PANTHER" id="PTHR12506:SF50">
    <property type="entry name" value="ZINC FINGER CCCH DOMAIN-CONTAINING PROTEIN 26"/>
    <property type="match status" value="1"/>
</dbReference>
<dbReference type="InterPro" id="IPR036855">
    <property type="entry name" value="Znf_CCCH_sf"/>
</dbReference>
<evidence type="ECO:0000259" key="7">
    <source>
        <dbReference type="PROSITE" id="PS50103"/>
    </source>
</evidence>
<feature type="domain" description="C3H1-type" evidence="7">
    <location>
        <begin position="124"/>
        <end position="152"/>
    </location>
</feature>
<dbReference type="InterPro" id="IPR000571">
    <property type="entry name" value="Znf_CCCH"/>
</dbReference>
<feature type="region of interest" description="Disordered" evidence="6">
    <location>
        <begin position="392"/>
        <end position="415"/>
    </location>
</feature>
<sequence length="611" mass="66631">QLDPPTPGLEAGVNEPLWKPGTAGGQPGQFPERLGEPDCVYYMRTGLCGFGQTCRFNHPQNRKLATAIAQGKGDYPERFGQPECQYYLKTGTCKFGATCKYHHPRDQAGSTGRVQLNVVGLPLRTDEKECAYYMRTGSCKYGVTCKFHHPQPTTFLSPVYSTTGAPTSPAPQLYPQGVPSWPIARAPYLHPRLQGPSSYSPVVLPPHQGVVSVPGWNTYQGPVGPISLSEAQQHPVGTSYVYGALQQPDSGSGHGTYAPYLHGSSAMGLPATQPHNINGQRDTIFPERPGQPECQYYMKTGDCKFGITCRYHHPKDRAIPSPTYVLSPIGLPLRPGAPPCTFYTHYGIRKFGPTCKFDHPLGGLTYSPSASSLADMPVAPYPTGFSPTAIGASSSIEAPHDGPYGASSSNEPATPSEELLVLQQLRNGTDPPAVSASAGATTTQDLSTQVTIEYQGALEDLDKADVIEPNNAFTLSTRGDVKRMLKEYQGALKDLDKADVIEPNNAFTLSTRGDVKRMLKEYQGALEDLDKADVIQLNNAFILRTLENVKMMLKEYQGALEDLDKTDVIEPNNAFTLNARADVKMMLKEYIKEPCRTLTRLMLLNQTMHSP</sequence>
<dbReference type="InterPro" id="IPR019734">
    <property type="entry name" value="TPR_rpt"/>
</dbReference>
<feature type="region of interest" description="Disordered" evidence="6">
    <location>
        <begin position="1"/>
        <end position="30"/>
    </location>
</feature>
<evidence type="ECO:0000256" key="6">
    <source>
        <dbReference type="SAM" id="MobiDB-lite"/>
    </source>
</evidence>
<proteinExistence type="predicted"/>
<keyword evidence="1 5" id="KW-0479">Metal-binding</keyword>
<organism evidence="8 9">
    <name type="scientific">Sphagnum jensenii</name>
    <dbReference type="NCBI Taxonomy" id="128206"/>
    <lineage>
        <taxon>Eukaryota</taxon>
        <taxon>Viridiplantae</taxon>
        <taxon>Streptophyta</taxon>
        <taxon>Embryophyta</taxon>
        <taxon>Bryophyta</taxon>
        <taxon>Sphagnophytina</taxon>
        <taxon>Sphagnopsida</taxon>
        <taxon>Sphagnales</taxon>
        <taxon>Sphagnaceae</taxon>
        <taxon>Sphagnum</taxon>
    </lineage>
</organism>
<dbReference type="InterPro" id="IPR011990">
    <property type="entry name" value="TPR-like_helical_dom_sf"/>
</dbReference>
<dbReference type="Proteomes" id="UP001497522">
    <property type="component" value="Chromosome 11"/>
</dbReference>
<keyword evidence="2 5" id="KW-0863">Zinc-finger</keyword>
<accession>A0ABP1AEC0</accession>
<dbReference type="PROSITE" id="PS50103">
    <property type="entry name" value="ZF_C3H1"/>
    <property type="match status" value="5"/>
</dbReference>
<keyword evidence="3 5" id="KW-0862">Zinc</keyword>
<dbReference type="InterPro" id="IPR050974">
    <property type="entry name" value="Plant_ZF_CCCH"/>
</dbReference>
<evidence type="ECO:0000256" key="1">
    <source>
        <dbReference type="ARBA" id="ARBA00022723"/>
    </source>
</evidence>
<dbReference type="EMBL" id="OZ023712">
    <property type="protein sequence ID" value="CAK9860854.1"/>
    <property type="molecule type" value="Genomic_DNA"/>
</dbReference>
<keyword evidence="9" id="KW-1185">Reference proteome</keyword>
<dbReference type="Gene3D" id="4.10.1000.10">
    <property type="entry name" value="Zinc finger, CCCH-type"/>
    <property type="match status" value="2"/>
</dbReference>
<feature type="zinc finger region" description="C3H1-type" evidence="5">
    <location>
        <begin position="124"/>
        <end position="152"/>
    </location>
</feature>
<evidence type="ECO:0000313" key="9">
    <source>
        <dbReference type="Proteomes" id="UP001497522"/>
    </source>
</evidence>
<gene>
    <name evidence="8" type="ORF">CSSPJE1EN2_LOCUS3849</name>
</gene>
<evidence type="ECO:0000256" key="3">
    <source>
        <dbReference type="ARBA" id="ARBA00022833"/>
    </source>
</evidence>
<feature type="zinc finger region" description="C3H1-type" evidence="5">
    <location>
        <begin position="33"/>
        <end position="61"/>
    </location>
</feature>
<dbReference type="SMART" id="SM00356">
    <property type="entry name" value="ZnF_C3H1"/>
    <property type="match status" value="5"/>
</dbReference>
<evidence type="ECO:0000313" key="8">
    <source>
        <dbReference type="EMBL" id="CAK9860854.1"/>
    </source>
</evidence>
<evidence type="ECO:0000256" key="2">
    <source>
        <dbReference type="ARBA" id="ARBA00022771"/>
    </source>
</evidence>
<feature type="zinc finger region" description="C3H1-type" evidence="5">
    <location>
        <begin position="288"/>
        <end position="316"/>
    </location>
</feature>
<dbReference type="Gene3D" id="2.30.30.1190">
    <property type="match status" value="1"/>
</dbReference>
<dbReference type="SUPFAM" id="SSF48452">
    <property type="entry name" value="TPR-like"/>
    <property type="match status" value="1"/>
</dbReference>
<feature type="non-terminal residue" evidence="8">
    <location>
        <position position="611"/>
    </location>
</feature>
<feature type="domain" description="C3H1-type" evidence="7">
    <location>
        <begin position="33"/>
        <end position="61"/>
    </location>
</feature>
<evidence type="ECO:0000256" key="5">
    <source>
        <dbReference type="PROSITE-ProRule" id="PRU00723"/>
    </source>
</evidence>
<dbReference type="SMART" id="SM00028">
    <property type="entry name" value="TPR"/>
    <property type="match status" value="3"/>
</dbReference>
<dbReference type="PANTHER" id="PTHR12506">
    <property type="entry name" value="PROTEIN PHOSPHATASE RELATED"/>
    <property type="match status" value="1"/>
</dbReference>
<feature type="zinc finger region" description="C3H1-type" evidence="5">
    <location>
        <begin position="334"/>
        <end position="362"/>
    </location>
</feature>